<evidence type="ECO:0000313" key="3">
    <source>
        <dbReference type="EMBL" id="NGZ74119.1"/>
    </source>
</evidence>
<dbReference type="CDD" id="cd19588">
    <property type="entry name" value="serpin_miropin-like"/>
    <property type="match status" value="1"/>
</dbReference>
<keyword evidence="4" id="KW-1185">Reference proteome</keyword>
<proteinExistence type="inferred from homology"/>
<dbReference type="RefSeq" id="WP_166272091.1">
    <property type="nucleotide sequence ID" value="NZ_JAAFGS010000001.1"/>
</dbReference>
<evidence type="ECO:0000259" key="2">
    <source>
        <dbReference type="SMART" id="SM00093"/>
    </source>
</evidence>
<dbReference type="InterPro" id="IPR042185">
    <property type="entry name" value="Serpin_sf_2"/>
</dbReference>
<name>A0ABX0F2E1_9BACL</name>
<dbReference type="Gene3D" id="2.30.39.10">
    <property type="entry name" value="Alpha-1-antitrypsin, domain 1"/>
    <property type="match status" value="1"/>
</dbReference>
<comment type="caution">
    <text evidence="3">The sequence shown here is derived from an EMBL/GenBank/DDBJ whole genome shotgun (WGS) entry which is preliminary data.</text>
</comment>
<dbReference type="Gene3D" id="3.30.497.10">
    <property type="entry name" value="Antithrombin, subunit I, domain 2"/>
    <property type="match status" value="1"/>
</dbReference>
<dbReference type="InterPro" id="IPR000215">
    <property type="entry name" value="Serpin_fam"/>
</dbReference>
<dbReference type="SMART" id="SM00093">
    <property type="entry name" value="SERPIN"/>
    <property type="match status" value="1"/>
</dbReference>
<dbReference type="InterPro" id="IPR036186">
    <property type="entry name" value="Serpin_sf"/>
</dbReference>
<evidence type="ECO:0000256" key="1">
    <source>
        <dbReference type="RuleBase" id="RU000411"/>
    </source>
</evidence>
<reference evidence="3 4" key="1">
    <citation type="submission" date="2020-01" db="EMBL/GenBank/DDBJ databases">
        <title>Polyphasic characterisation and genomic insights into a novel alkali tolerant bacterium VR-M41.</title>
        <authorList>
            <person name="Vemuluri V.R."/>
        </authorList>
    </citation>
    <scope>NUCLEOTIDE SEQUENCE [LARGE SCALE GENOMIC DNA]</scope>
    <source>
        <strain evidence="3 4">VR-M41</strain>
    </source>
</reference>
<dbReference type="InterPro" id="IPR042178">
    <property type="entry name" value="Serpin_sf_1"/>
</dbReference>
<dbReference type="PROSITE" id="PS51257">
    <property type="entry name" value="PROKAR_LIPOPROTEIN"/>
    <property type="match status" value="1"/>
</dbReference>
<sequence>MRAAAKKEKRGNRAKGKAIRYLALASLLAVTAGCSAGAEGSRHSSAYAAEDADPKLAASMNDFALDFYAVLEQHPGEEEPGPNRMVSPAGLTMALSMLKGGAEGATAAEMEKALRLNGISGDALDEGQMILSDLLRGSDPSVRMEIANSLWSRKGFALNPDYAQRMKKRYGAEIRELDFSADKAVRTLNDWASARTHGKITKVAEGPISGDMLLLLMNAMYFKGDWSEPFEKSLTANLPFRTNDGQRIEVPTMRQSGSYAYLDGDGFEAIRLPYGESENFGMILALPDKGSSLREFLHDQLPKFGEWSGQLERRPGSVELPRFKLEDKLKLKEALIALGMPSAFDAQKEELGGLFAPDGAPAENLHLSFVDQKTFIDVGEEGSEAAAVTALGVSGSSEPVSEPFELKLNRPFFFAITDRTTGLIVFMGEVGNPAES</sequence>
<dbReference type="PANTHER" id="PTHR11461:SF211">
    <property type="entry name" value="GH10112P-RELATED"/>
    <property type="match status" value="1"/>
</dbReference>
<dbReference type="PROSITE" id="PS00284">
    <property type="entry name" value="SERPIN"/>
    <property type="match status" value="1"/>
</dbReference>
<protein>
    <submittedName>
        <fullName evidence="3">Serpin family protein</fullName>
    </submittedName>
</protein>
<accession>A0ABX0F2E1</accession>
<dbReference type="InterPro" id="IPR023796">
    <property type="entry name" value="Serpin_dom"/>
</dbReference>
<comment type="similarity">
    <text evidence="1">Belongs to the serpin family.</text>
</comment>
<evidence type="ECO:0000313" key="4">
    <source>
        <dbReference type="Proteomes" id="UP000800303"/>
    </source>
</evidence>
<dbReference type="Pfam" id="PF00079">
    <property type="entry name" value="Serpin"/>
    <property type="match status" value="1"/>
</dbReference>
<organism evidence="3 4">
    <name type="scientific">Saccharibacillus alkalitolerans</name>
    <dbReference type="NCBI Taxonomy" id="2705290"/>
    <lineage>
        <taxon>Bacteria</taxon>
        <taxon>Bacillati</taxon>
        <taxon>Bacillota</taxon>
        <taxon>Bacilli</taxon>
        <taxon>Bacillales</taxon>
        <taxon>Paenibacillaceae</taxon>
        <taxon>Saccharibacillus</taxon>
    </lineage>
</organism>
<dbReference type="Proteomes" id="UP000800303">
    <property type="component" value="Unassembled WGS sequence"/>
</dbReference>
<gene>
    <name evidence="3" type="ORF">GYN08_02240</name>
</gene>
<dbReference type="InterPro" id="IPR023795">
    <property type="entry name" value="Serpin_CS"/>
</dbReference>
<feature type="domain" description="Serpin" evidence="2">
    <location>
        <begin position="65"/>
        <end position="433"/>
    </location>
</feature>
<dbReference type="SUPFAM" id="SSF56574">
    <property type="entry name" value="Serpins"/>
    <property type="match status" value="1"/>
</dbReference>
<dbReference type="EMBL" id="JAAFGS010000001">
    <property type="protein sequence ID" value="NGZ74119.1"/>
    <property type="molecule type" value="Genomic_DNA"/>
</dbReference>
<dbReference type="PANTHER" id="PTHR11461">
    <property type="entry name" value="SERINE PROTEASE INHIBITOR, SERPIN"/>
    <property type="match status" value="1"/>
</dbReference>